<proteinExistence type="predicted"/>
<dbReference type="EMBL" id="HE796683">
    <property type="protein sequence ID" value="CCH01421.1"/>
    <property type="molecule type" value="Genomic_DNA"/>
</dbReference>
<keyword evidence="1" id="KW-0812">Transmembrane</keyword>
<reference evidence="2 3" key="1">
    <citation type="journal article" date="2012" name="J. Bacteriol.">
        <title>Genome Sequence of Fibrella aestuarina BUZ 2T, a Filamentous Marine Bacterium.</title>
        <authorList>
            <person name="Filippini M."/>
            <person name="Qi W."/>
            <person name="Blom J."/>
            <person name="Goesmann A."/>
            <person name="Smits T.H."/>
            <person name="Bagheri H.C."/>
        </authorList>
    </citation>
    <scope>NUCLEOTIDE SEQUENCE [LARGE SCALE GENOMIC DNA]</scope>
    <source>
        <strain evidence="3">BUZ 2T</strain>
    </source>
</reference>
<dbReference type="HOGENOM" id="CLU_2824769_0_0_10"/>
<evidence type="ECO:0000256" key="1">
    <source>
        <dbReference type="SAM" id="Phobius"/>
    </source>
</evidence>
<evidence type="ECO:0000313" key="3">
    <source>
        <dbReference type="Proteomes" id="UP000011058"/>
    </source>
</evidence>
<dbReference type="STRING" id="1166018.FAES_3413"/>
<accession>I0KBB8</accession>
<evidence type="ECO:0000313" key="2">
    <source>
        <dbReference type="EMBL" id="CCH01421.1"/>
    </source>
</evidence>
<name>I0KBB8_9BACT</name>
<keyword evidence="1" id="KW-1133">Transmembrane helix</keyword>
<sequence>MTPIGRAETGYPGACSLRYTRKKAALSSAGSGCWVVLFPFYYNTATFGYIRLLTASDFCPNKKRKQ</sequence>
<organism evidence="2 3">
    <name type="scientific">Fibrella aestuarina BUZ 2</name>
    <dbReference type="NCBI Taxonomy" id="1166018"/>
    <lineage>
        <taxon>Bacteria</taxon>
        <taxon>Pseudomonadati</taxon>
        <taxon>Bacteroidota</taxon>
        <taxon>Cytophagia</taxon>
        <taxon>Cytophagales</taxon>
        <taxon>Spirosomataceae</taxon>
        <taxon>Fibrella</taxon>
    </lineage>
</organism>
<feature type="transmembrane region" description="Helical" evidence="1">
    <location>
        <begin position="24"/>
        <end position="42"/>
    </location>
</feature>
<protein>
    <submittedName>
        <fullName evidence="2">Uncharacterized protein</fullName>
    </submittedName>
</protein>
<dbReference type="KEGG" id="fae:FAES_3413"/>
<dbReference type="AlphaFoldDB" id="I0KBB8"/>
<dbReference type="Proteomes" id="UP000011058">
    <property type="component" value="Chromosome"/>
</dbReference>
<keyword evidence="3" id="KW-1185">Reference proteome</keyword>
<keyword evidence="1" id="KW-0472">Membrane</keyword>
<gene>
    <name evidence="2" type="ORF">FAES_3413</name>
</gene>